<evidence type="ECO:0000313" key="1">
    <source>
        <dbReference type="EMBL" id="ETO00872.1"/>
    </source>
</evidence>
<gene>
    <name evidence="1" type="ORF">RFI_36567</name>
</gene>
<reference evidence="1 2" key="1">
    <citation type="journal article" date="2013" name="Curr. Biol.">
        <title>The Genome of the Foraminiferan Reticulomyxa filosa.</title>
        <authorList>
            <person name="Glockner G."/>
            <person name="Hulsmann N."/>
            <person name="Schleicher M."/>
            <person name="Noegel A.A."/>
            <person name="Eichinger L."/>
            <person name="Gallinger C."/>
            <person name="Pawlowski J."/>
            <person name="Sierra R."/>
            <person name="Euteneuer U."/>
            <person name="Pillet L."/>
            <person name="Moustafa A."/>
            <person name="Platzer M."/>
            <person name="Groth M."/>
            <person name="Szafranski K."/>
            <person name="Schliwa M."/>
        </authorList>
    </citation>
    <scope>NUCLEOTIDE SEQUENCE [LARGE SCALE GENOMIC DNA]</scope>
</reference>
<comment type="caution">
    <text evidence="1">The sequence shown here is derived from an EMBL/GenBank/DDBJ whole genome shotgun (WGS) entry which is preliminary data.</text>
</comment>
<evidence type="ECO:0000313" key="2">
    <source>
        <dbReference type="Proteomes" id="UP000023152"/>
    </source>
</evidence>
<keyword evidence="2" id="KW-1185">Reference proteome</keyword>
<organism evidence="1 2">
    <name type="scientific">Reticulomyxa filosa</name>
    <dbReference type="NCBI Taxonomy" id="46433"/>
    <lineage>
        <taxon>Eukaryota</taxon>
        <taxon>Sar</taxon>
        <taxon>Rhizaria</taxon>
        <taxon>Retaria</taxon>
        <taxon>Foraminifera</taxon>
        <taxon>Monothalamids</taxon>
        <taxon>Reticulomyxidae</taxon>
        <taxon>Reticulomyxa</taxon>
    </lineage>
</organism>
<proteinExistence type="predicted"/>
<feature type="non-terminal residue" evidence="1">
    <location>
        <position position="559"/>
    </location>
</feature>
<protein>
    <submittedName>
        <fullName evidence="1">Uncharacterized protein</fullName>
    </submittedName>
</protein>
<dbReference type="AlphaFoldDB" id="X6LIC9"/>
<sequence length="559" mass="65575">MKVIPPSGSVKWKLEQWKECIDDCNKTPDRHCDLSAIKEVVEECLKCRCAIPQEILDRLAEESFQQKHTTEVPPLQLIVQKFQELVENVDTKTLLKECTQIIIHCNHTIKQTRLFRMYAFVTQIDQPAISFSDDKQNDKCNVYFLRPPKERVPITFEITVFKHLMDNITDWPSLEFTIQAKNYLSAVIEKALPESFCNILEVITKDLEKSVSNLTSILQYLLLRTLAEASENATIKKELLSPWQLFVVVQRLIQNKSPQNDDVVRNVLLRDLQEHCCRRLSKLQFIFLLPCVNYLSFLHEKNPLISSFPSKFEEGSVWEGKYDDLDKKVTSILDTDLTLLKMGNDAVAQSSNPYARVQRHQVEMYVIKLLQHYSDESRLCQSVLEFLFAQSEEIWNNICQSDNGDKCWRVMCIAFQNDFSMWNKFIERLQIVNIFEDDKVRSTFFKNFKVNSTFRQLVTTSSQHLFDFFGFIQTQKNIWKSDDDLLTTIERYINNIFYCEKIMSCLINILWNVLSIFSFEVSLEDNFISDKVIELTEQLLENIRTIREQRQSESESSLQ</sequence>
<accession>X6LIC9</accession>
<name>X6LIC9_RETFI</name>
<dbReference type="Proteomes" id="UP000023152">
    <property type="component" value="Unassembled WGS sequence"/>
</dbReference>
<dbReference type="EMBL" id="ASPP01039822">
    <property type="protein sequence ID" value="ETO00872.1"/>
    <property type="molecule type" value="Genomic_DNA"/>
</dbReference>